<feature type="transmembrane region" description="Helical" evidence="3">
    <location>
        <begin position="93"/>
        <end position="117"/>
    </location>
</feature>
<dbReference type="RefSeq" id="WP_134493180.1">
    <property type="nucleotide sequence ID" value="NZ_SOEZ01000079.1"/>
</dbReference>
<evidence type="ECO:0000256" key="3">
    <source>
        <dbReference type="SAM" id="Phobius"/>
    </source>
</evidence>
<protein>
    <submittedName>
        <fullName evidence="5">Zf-HC2 domain-containing protein</fullName>
    </submittedName>
</protein>
<keyword evidence="6" id="KW-1185">Reference proteome</keyword>
<accession>A0A4R8UAY9</accession>
<dbReference type="EMBL" id="SOEZ01000079">
    <property type="protein sequence ID" value="TFB46521.1"/>
    <property type="molecule type" value="Genomic_DNA"/>
</dbReference>
<keyword evidence="3" id="KW-1133">Transmembrane helix</keyword>
<evidence type="ECO:0000259" key="4">
    <source>
        <dbReference type="Pfam" id="PF13490"/>
    </source>
</evidence>
<dbReference type="Proteomes" id="UP000297866">
    <property type="component" value="Unassembled WGS sequence"/>
</dbReference>
<proteinExistence type="predicted"/>
<evidence type="ECO:0000256" key="1">
    <source>
        <dbReference type="ARBA" id="ARBA00023015"/>
    </source>
</evidence>
<gene>
    <name evidence="5" type="ORF">E3O23_17190</name>
</gene>
<feature type="domain" description="Putative zinc-finger" evidence="4">
    <location>
        <begin position="14"/>
        <end position="38"/>
    </location>
</feature>
<dbReference type="OrthoDB" id="5242431at2"/>
<keyword evidence="2" id="KW-0804">Transcription</keyword>
<evidence type="ECO:0000313" key="6">
    <source>
        <dbReference type="Proteomes" id="UP000297866"/>
    </source>
</evidence>
<dbReference type="InterPro" id="IPR027383">
    <property type="entry name" value="Znf_put"/>
</dbReference>
<dbReference type="Gene3D" id="1.10.10.1320">
    <property type="entry name" value="Anti-sigma factor, zinc-finger domain"/>
    <property type="match status" value="1"/>
</dbReference>
<keyword evidence="3" id="KW-0472">Membrane</keyword>
<dbReference type="Pfam" id="PF13490">
    <property type="entry name" value="zf-HC2"/>
    <property type="match status" value="1"/>
</dbReference>
<evidence type="ECO:0000256" key="2">
    <source>
        <dbReference type="ARBA" id="ARBA00023163"/>
    </source>
</evidence>
<sequence>MSAPGDVYGDWDAAYVAGALGPEERREFERHLRDCASCSRAVAELAGLPGLLATIPVDQALLQGDAAGAMRPTDAGLERLLTAARRERTRGRALMAGAIVAVAAAAAAVALLLPGWLGSPAETAATIALEQVVPSPLGADIRLTGESWGTRIESTCRYADSGYGTEAQAYALYVTDVNGASSMVATWSAGPGTTVRPVGTTSLAPGDIRTVDIRSVETGQVLLESGPSPGRQAG</sequence>
<dbReference type="AlphaFoldDB" id="A0A4R8UAY9"/>
<dbReference type="InterPro" id="IPR041916">
    <property type="entry name" value="Anti_sigma_zinc_sf"/>
</dbReference>
<organism evidence="5 6">
    <name type="scientific">Cryobacterium tagatosivorans</name>
    <dbReference type="NCBI Taxonomy" id="1259199"/>
    <lineage>
        <taxon>Bacteria</taxon>
        <taxon>Bacillati</taxon>
        <taxon>Actinomycetota</taxon>
        <taxon>Actinomycetes</taxon>
        <taxon>Micrococcales</taxon>
        <taxon>Microbacteriaceae</taxon>
        <taxon>Cryobacterium</taxon>
    </lineage>
</organism>
<keyword evidence="3" id="KW-0812">Transmembrane</keyword>
<evidence type="ECO:0000313" key="5">
    <source>
        <dbReference type="EMBL" id="TFB46521.1"/>
    </source>
</evidence>
<keyword evidence="1" id="KW-0805">Transcription regulation</keyword>
<comment type="caution">
    <text evidence="5">The sequence shown here is derived from an EMBL/GenBank/DDBJ whole genome shotgun (WGS) entry which is preliminary data.</text>
</comment>
<reference evidence="5 6" key="1">
    <citation type="submission" date="2019-03" db="EMBL/GenBank/DDBJ databases">
        <title>Genomics of glacier-inhabiting Cryobacterium strains.</title>
        <authorList>
            <person name="Liu Q."/>
            <person name="Xin Y.-H."/>
        </authorList>
    </citation>
    <scope>NUCLEOTIDE SEQUENCE [LARGE SCALE GENOMIC DNA]</scope>
    <source>
        <strain evidence="5 6">Sr47</strain>
    </source>
</reference>
<name>A0A4R8UAY9_9MICO</name>